<protein>
    <submittedName>
        <fullName evidence="2">Uncharacterized protein</fullName>
    </submittedName>
</protein>
<comment type="caution">
    <text evidence="2">The sequence shown here is derived from an EMBL/GenBank/DDBJ whole genome shotgun (WGS) entry which is preliminary data.</text>
</comment>
<gene>
    <name evidence="2" type="ORF">NPIL_39851</name>
</gene>
<reference evidence="2" key="1">
    <citation type="submission" date="2020-08" db="EMBL/GenBank/DDBJ databases">
        <title>Multicomponent nature underlies the extraordinary mechanical properties of spider dragline silk.</title>
        <authorList>
            <person name="Kono N."/>
            <person name="Nakamura H."/>
            <person name="Mori M."/>
            <person name="Yoshida Y."/>
            <person name="Ohtoshi R."/>
            <person name="Malay A.D."/>
            <person name="Moran D.A.P."/>
            <person name="Tomita M."/>
            <person name="Numata K."/>
            <person name="Arakawa K."/>
        </authorList>
    </citation>
    <scope>NUCLEOTIDE SEQUENCE</scope>
</reference>
<sequence length="72" mass="8204">MKGFRSEIYRFYLRKVPNIVSVINDYDEDIVLDNSDTNEGEHILEREDDSESKLSAASNSEDEDNDDGTTDA</sequence>
<dbReference type="Proteomes" id="UP000887013">
    <property type="component" value="Unassembled WGS sequence"/>
</dbReference>
<evidence type="ECO:0000313" key="2">
    <source>
        <dbReference type="EMBL" id="GFT64276.1"/>
    </source>
</evidence>
<feature type="region of interest" description="Disordered" evidence="1">
    <location>
        <begin position="32"/>
        <end position="72"/>
    </location>
</feature>
<evidence type="ECO:0000313" key="3">
    <source>
        <dbReference type="Proteomes" id="UP000887013"/>
    </source>
</evidence>
<organism evidence="2 3">
    <name type="scientific">Nephila pilipes</name>
    <name type="common">Giant wood spider</name>
    <name type="synonym">Nephila maculata</name>
    <dbReference type="NCBI Taxonomy" id="299642"/>
    <lineage>
        <taxon>Eukaryota</taxon>
        <taxon>Metazoa</taxon>
        <taxon>Ecdysozoa</taxon>
        <taxon>Arthropoda</taxon>
        <taxon>Chelicerata</taxon>
        <taxon>Arachnida</taxon>
        <taxon>Araneae</taxon>
        <taxon>Araneomorphae</taxon>
        <taxon>Entelegynae</taxon>
        <taxon>Araneoidea</taxon>
        <taxon>Nephilidae</taxon>
        <taxon>Nephila</taxon>
    </lineage>
</organism>
<feature type="compositionally biased region" description="Acidic residues" evidence="1">
    <location>
        <begin position="60"/>
        <end position="72"/>
    </location>
</feature>
<proteinExistence type="predicted"/>
<accession>A0A8X6PES4</accession>
<evidence type="ECO:0000256" key="1">
    <source>
        <dbReference type="SAM" id="MobiDB-lite"/>
    </source>
</evidence>
<keyword evidence="3" id="KW-1185">Reference proteome</keyword>
<dbReference type="AlphaFoldDB" id="A0A8X6PES4"/>
<name>A0A8X6PES4_NEPPI</name>
<dbReference type="EMBL" id="BMAW01114988">
    <property type="protein sequence ID" value="GFT64276.1"/>
    <property type="molecule type" value="Genomic_DNA"/>
</dbReference>